<keyword evidence="1" id="KW-1133">Transmembrane helix</keyword>
<keyword evidence="1" id="KW-0812">Transmembrane</keyword>
<proteinExistence type="predicted"/>
<sequence>MMRRLPGWYILLTGMLMGSVIVTIIQAHLQLFPSMDDQYLAGHPLLLKSGAISYRPAFVETYIIDHLSAWGWDKASRNVPGCNIWTDPAATTDNVHSLLNLFRTELKNYYKRIEDFSPVSDVLKTIRDGNSHDVCHSLKLDPDGGIDKLFPSGQLSHTSTSGFIEPLSTPMRHPDFCFDTKDRDALMDLNYLVHDFEAMCNSLKPTSRRILIDLGASLSYHEENEQVKSETPPMVSLLNLYHKFGFVFDHIYAYEVTFIEPEKVFNNLLPKEYMTSYHWINAGVNPTKGHRLNPLDSILRNFEEDDFIVIKVDIDKHSIEWPLVNQLLEDTSLHKLVDQLYFEHHVMFKEMSPIWRSAMKGSLKDTFDLFHSLRTKGIPAHFWP</sequence>
<name>A0A7S2XPD0_9STRA</name>
<dbReference type="EMBL" id="HBHQ01008955">
    <property type="protein sequence ID" value="CAD9814216.1"/>
    <property type="molecule type" value="Transcribed_RNA"/>
</dbReference>
<keyword evidence="1" id="KW-0472">Membrane</keyword>
<protein>
    <submittedName>
        <fullName evidence="2">Uncharacterized protein</fullName>
    </submittedName>
</protein>
<evidence type="ECO:0000313" key="2">
    <source>
        <dbReference type="EMBL" id="CAD9814216.1"/>
    </source>
</evidence>
<feature type="transmembrane region" description="Helical" evidence="1">
    <location>
        <begin position="7"/>
        <end position="29"/>
    </location>
</feature>
<accession>A0A7S2XPD0</accession>
<gene>
    <name evidence="2" type="ORF">ASEP1449_LOCUS6041</name>
</gene>
<organism evidence="2">
    <name type="scientific">Attheya septentrionalis</name>
    <dbReference type="NCBI Taxonomy" id="420275"/>
    <lineage>
        <taxon>Eukaryota</taxon>
        <taxon>Sar</taxon>
        <taxon>Stramenopiles</taxon>
        <taxon>Ochrophyta</taxon>
        <taxon>Bacillariophyta</taxon>
        <taxon>Coscinodiscophyceae</taxon>
        <taxon>Chaetocerotophycidae</taxon>
        <taxon>Chaetocerotales</taxon>
        <taxon>Attheyaceae</taxon>
        <taxon>Attheya</taxon>
    </lineage>
</organism>
<evidence type="ECO:0000256" key="1">
    <source>
        <dbReference type="SAM" id="Phobius"/>
    </source>
</evidence>
<dbReference type="AlphaFoldDB" id="A0A7S2XPD0"/>
<reference evidence="2" key="1">
    <citation type="submission" date="2021-01" db="EMBL/GenBank/DDBJ databases">
        <authorList>
            <person name="Corre E."/>
            <person name="Pelletier E."/>
            <person name="Niang G."/>
            <person name="Scheremetjew M."/>
            <person name="Finn R."/>
            <person name="Kale V."/>
            <person name="Holt S."/>
            <person name="Cochrane G."/>
            <person name="Meng A."/>
            <person name="Brown T."/>
            <person name="Cohen L."/>
        </authorList>
    </citation>
    <scope>NUCLEOTIDE SEQUENCE</scope>
    <source>
        <strain evidence="2">CCMP2084</strain>
    </source>
</reference>